<dbReference type="EMBL" id="JAZGQL010000040">
    <property type="protein sequence ID" value="MEE6311977.1"/>
    <property type="molecule type" value="Genomic_DNA"/>
</dbReference>
<protein>
    <submittedName>
        <fullName evidence="2">Uncharacterized protein</fullName>
    </submittedName>
</protein>
<evidence type="ECO:0000313" key="2">
    <source>
        <dbReference type="EMBL" id="MEE6311977.1"/>
    </source>
</evidence>
<dbReference type="Proteomes" id="UP001339911">
    <property type="component" value="Unassembled WGS sequence"/>
</dbReference>
<name>A0ABU7SPS4_9ACTN</name>
<organism evidence="2 3">
    <name type="scientific">Plantactinospora veratri</name>
    <dbReference type="NCBI Taxonomy" id="1436122"/>
    <lineage>
        <taxon>Bacteria</taxon>
        <taxon>Bacillati</taxon>
        <taxon>Actinomycetota</taxon>
        <taxon>Actinomycetes</taxon>
        <taxon>Micromonosporales</taxon>
        <taxon>Micromonosporaceae</taxon>
        <taxon>Plantactinospora</taxon>
    </lineage>
</organism>
<evidence type="ECO:0000256" key="1">
    <source>
        <dbReference type="SAM" id="MobiDB-lite"/>
    </source>
</evidence>
<keyword evidence="3" id="KW-1185">Reference proteome</keyword>
<feature type="compositionally biased region" description="Basic and acidic residues" evidence="1">
    <location>
        <begin position="1"/>
        <end position="12"/>
    </location>
</feature>
<comment type="caution">
    <text evidence="2">The sequence shown here is derived from an EMBL/GenBank/DDBJ whole genome shotgun (WGS) entry which is preliminary data.</text>
</comment>
<evidence type="ECO:0000313" key="3">
    <source>
        <dbReference type="Proteomes" id="UP001339911"/>
    </source>
</evidence>
<sequence>MTPRTEDVDGRGRGLGVEGNPEGDPVGGDVVADLRVEGVMAAAVPFLRVAE</sequence>
<feature type="region of interest" description="Disordered" evidence="1">
    <location>
        <begin position="1"/>
        <end position="29"/>
    </location>
</feature>
<proteinExistence type="predicted"/>
<gene>
    <name evidence="2" type="ORF">V1634_34725</name>
</gene>
<dbReference type="RefSeq" id="WP_331211859.1">
    <property type="nucleotide sequence ID" value="NZ_JAZGQL010000040.1"/>
</dbReference>
<accession>A0ABU7SPS4</accession>
<reference evidence="2 3" key="1">
    <citation type="submission" date="2024-01" db="EMBL/GenBank/DDBJ databases">
        <title>Genome insights into Plantactinospora veratri sp. nov.</title>
        <authorList>
            <person name="Wang L."/>
        </authorList>
    </citation>
    <scope>NUCLEOTIDE SEQUENCE [LARGE SCALE GENOMIC DNA]</scope>
    <source>
        <strain evidence="2 3">NEAU-FHS4</strain>
    </source>
</reference>